<dbReference type="Pfam" id="PF19305">
    <property type="entry name" value="MmgE_PrpD_C"/>
    <property type="match status" value="1"/>
</dbReference>
<name>A0ABS7Y9B8_9BURK</name>
<comment type="caution">
    <text evidence="5">The sequence shown here is derived from an EMBL/GenBank/DDBJ whole genome shotgun (WGS) entry which is preliminary data.</text>
</comment>
<dbReference type="InterPro" id="IPR036148">
    <property type="entry name" value="MmgE/PrpD_sf"/>
</dbReference>
<gene>
    <name evidence="5" type="ORF">LE190_06505</name>
</gene>
<dbReference type="InterPro" id="IPR045336">
    <property type="entry name" value="MmgE_PrpD_N"/>
</dbReference>
<dbReference type="SUPFAM" id="SSF103378">
    <property type="entry name" value="2-methylcitrate dehydratase PrpD"/>
    <property type="match status" value="1"/>
</dbReference>
<dbReference type="InterPro" id="IPR005656">
    <property type="entry name" value="MmgE_PrpD"/>
</dbReference>
<dbReference type="Gene3D" id="1.10.4100.10">
    <property type="entry name" value="2-methylcitrate dehydratase PrpD"/>
    <property type="match status" value="1"/>
</dbReference>
<feature type="chain" id="PRO_5045286063" evidence="2">
    <location>
        <begin position="27"/>
        <end position="513"/>
    </location>
</feature>
<organism evidence="5 6">
    <name type="scientific">Massilia hydrophila</name>
    <dbReference type="NCBI Taxonomy" id="3044279"/>
    <lineage>
        <taxon>Bacteria</taxon>
        <taxon>Pseudomonadati</taxon>
        <taxon>Pseudomonadota</taxon>
        <taxon>Betaproteobacteria</taxon>
        <taxon>Burkholderiales</taxon>
        <taxon>Oxalobacteraceae</taxon>
        <taxon>Telluria group</taxon>
        <taxon>Massilia</taxon>
    </lineage>
</organism>
<evidence type="ECO:0000259" key="4">
    <source>
        <dbReference type="Pfam" id="PF19305"/>
    </source>
</evidence>
<evidence type="ECO:0000256" key="2">
    <source>
        <dbReference type="SAM" id="SignalP"/>
    </source>
</evidence>
<feature type="signal peptide" evidence="2">
    <location>
        <begin position="1"/>
        <end position="26"/>
    </location>
</feature>
<dbReference type="EMBL" id="JAHYBX010000001">
    <property type="protein sequence ID" value="MCA1855577.1"/>
    <property type="molecule type" value="Genomic_DNA"/>
</dbReference>
<dbReference type="InterPro" id="IPR006311">
    <property type="entry name" value="TAT_signal"/>
</dbReference>
<dbReference type="PANTHER" id="PTHR16943">
    <property type="entry name" value="2-METHYLCITRATE DEHYDRATASE-RELATED"/>
    <property type="match status" value="1"/>
</dbReference>
<dbReference type="PROSITE" id="PS51318">
    <property type="entry name" value="TAT"/>
    <property type="match status" value="1"/>
</dbReference>
<comment type="similarity">
    <text evidence="1">Belongs to the PrpD family.</text>
</comment>
<evidence type="ECO:0000259" key="3">
    <source>
        <dbReference type="Pfam" id="PF03972"/>
    </source>
</evidence>
<feature type="domain" description="MmgE/PrpD N-terminal" evidence="3">
    <location>
        <begin position="54"/>
        <end position="298"/>
    </location>
</feature>
<feature type="domain" description="MmgE/PrpD C-terminal" evidence="4">
    <location>
        <begin position="322"/>
        <end position="489"/>
    </location>
</feature>
<reference evidence="5 6" key="1">
    <citation type="submission" date="2021-07" db="EMBL/GenBank/DDBJ databases">
        <title>Characterization of Violacein-producing bacteria and related species.</title>
        <authorList>
            <person name="Wilson H.S."/>
            <person name="De Leon M.E."/>
        </authorList>
    </citation>
    <scope>NUCLEOTIDE SEQUENCE [LARGE SCALE GENOMIC DNA]</scope>
    <source>
        <strain evidence="5 6">HSC-2F05</strain>
    </source>
</reference>
<sequence>MESSRRKFVGLSALLASGWMAAPAWAWQEPGKGSAAAPAAGGAPVPAPDAIYALVDHCLDTRYEALPPEVVAATRVQILDTVAVALPALDADGIRQLAAWSRETGGKGESLVLGTRLRLPAEKAARLNAAMAAALEFDDTYEPSLMHASCTIVPVALAVAEQVAAQGRKVSGKELIAAVATGTDAACRLSRAGSPGLSPFIVGWDPTPMYGFLAAAMVSARLMGLNREQAASAVGLAYHQLSGNAQAAVDGTHAKRLGSGFAAYGGILSARLAKHGVIGSERVLQGVKGLFKQYHGGKVDQEALLGGLGKRYAGVDIAPKPYPSCRGGHVAIDAALELVTTHGIRPQDVELVTFYSPPAEIMLLGAPIEKKRNPQSVVEAQFSNPWMLAAAIQDRTVGLQHFSEAALKRSDLRALAARMTAVEDKSLVRPDGGPGFVRLELRTRAGQTHTKTVQFAKGDPKNPMTAQEYRAKAFACTDAARMPRAQAERLVARFMKLEAEPDVAALNAALAIG</sequence>
<proteinExistence type="inferred from homology"/>
<evidence type="ECO:0000313" key="6">
    <source>
        <dbReference type="Proteomes" id="UP001198602"/>
    </source>
</evidence>
<dbReference type="InterPro" id="IPR042183">
    <property type="entry name" value="MmgE/PrpD_sf_1"/>
</dbReference>
<evidence type="ECO:0000256" key="1">
    <source>
        <dbReference type="ARBA" id="ARBA00006174"/>
    </source>
</evidence>
<dbReference type="Proteomes" id="UP001198602">
    <property type="component" value="Unassembled WGS sequence"/>
</dbReference>
<dbReference type="InterPro" id="IPR042188">
    <property type="entry name" value="MmgE/PrpD_sf_2"/>
</dbReference>
<protein>
    <submittedName>
        <fullName evidence="5">MmgE/PrpD family protein</fullName>
    </submittedName>
</protein>
<dbReference type="InterPro" id="IPR045337">
    <property type="entry name" value="MmgE_PrpD_C"/>
</dbReference>
<evidence type="ECO:0000313" key="5">
    <source>
        <dbReference type="EMBL" id="MCA1855577.1"/>
    </source>
</evidence>
<dbReference type="PANTHER" id="PTHR16943:SF8">
    <property type="entry name" value="2-METHYLCITRATE DEHYDRATASE"/>
    <property type="match status" value="1"/>
</dbReference>
<dbReference type="Pfam" id="PF03972">
    <property type="entry name" value="MmgE_PrpD_N"/>
    <property type="match status" value="1"/>
</dbReference>
<keyword evidence="6" id="KW-1185">Reference proteome</keyword>
<keyword evidence="2" id="KW-0732">Signal</keyword>
<dbReference type="Gene3D" id="3.30.1330.120">
    <property type="entry name" value="2-methylcitrate dehydratase PrpD"/>
    <property type="match status" value="1"/>
</dbReference>
<accession>A0ABS7Y9B8</accession>